<proteinExistence type="predicted"/>
<dbReference type="RefSeq" id="WP_015693903.1">
    <property type="nucleotide sequence ID" value="NC_016940.1"/>
</dbReference>
<dbReference type="Proteomes" id="UP000007519">
    <property type="component" value="Chromosome"/>
</dbReference>
<sequence length="280" mass="31223">MQKLKWIWLPFSLALLVMACGGEKTQAPQEKQTTAATTNNQSEGPSEAAPKEAAPKGIQLIGEQPEALPFDHQEKEYTDVFVSSSPGLGKELLKITASNKLMYHSKKYPKGVELQLVAGKWDDMLLEDPKKAPGFSFPGQKTVYKVYRPCGPCGLISINPDGSKQEFKSLWEAEGSRGMFRCKNADGSTEYLYFKNEGKNIYYASDKRQKFEKLISSEEQRTDMGVYYGSTVQFQGKPQKYILSYAGGEGPGNPPAVECKNPDGTIQKFEWLNSLDFKID</sequence>
<gene>
    <name evidence="3" type="ordered locus">SGRA_3588</name>
</gene>
<feature type="chain" id="PRO_5003603946" description="Lipoprotein" evidence="2">
    <location>
        <begin position="20"/>
        <end position="280"/>
    </location>
</feature>
<dbReference type="HOGENOM" id="CLU_993551_0_0_10"/>
<evidence type="ECO:0008006" key="5">
    <source>
        <dbReference type="Google" id="ProtNLM"/>
    </source>
</evidence>
<keyword evidence="4" id="KW-1185">Reference proteome</keyword>
<protein>
    <recommendedName>
        <fullName evidence="5">Lipoprotein</fullName>
    </recommendedName>
</protein>
<evidence type="ECO:0000313" key="3">
    <source>
        <dbReference type="EMBL" id="AFC26312.1"/>
    </source>
</evidence>
<dbReference type="STRING" id="984262.SGRA_3588"/>
<feature type="region of interest" description="Disordered" evidence="1">
    <location>
        <begin position="26"/>
        <end position="54"/>
    </location>
</feature>
<dbReference type="KEGG" id="sgn:SGRA_3588"/>
<evidence type="ECO:0000313" key="4">
    <source>
        <dbReference type="Proteomes" id="UP000007519"/>
    </source>
</evidence>
<feature type="compositionally biased region" description="Polar residues" evidence="1">
    <location>
        <begin position="26"/>
        <end position="41"/>
    </location>
</feature>
<keyword evidence="2" id="KW-0732">Signal</keyword>
<organism evidence="3 4">
    <name type="scientific">Saprospira grandis (strain Lewin)</name>
    <dbReference type="NCBI Taxonomy" id="984262"/>
    <lineage>
        <taxon>Bacteria</taxon>
        <taxon>Pseudomonadati</taxon>
        <taxon>Bacteroidota</taxon>
        <taxon>Saprospiria</taxon>
        <taxon>Saprospirales</taxon>
        <taxon>Saprospiraceae</taxon>
        <taxon>Saprospira</taxon>
    </lineage>
</organism>
<name>H6L5R2_SAPGL</name>
<dbReference type="AlphaFoldDB" id="H6L5R2"/>
<dbReference type="OrthoDB" id="9818447at2"/>
<feature type="signal peptide" evidence="2">
    <location>
        <begin position="1"/>
        <end position="19"/>
    </location>
</feature>
<evidence type="ECO:0000256" key="2">
    <source>
        <dbReference type="SAM" id="SignalP"/>
    </source>
</evidence>
<dbReference type="EMBL" id="CP002831">
    <property type="protein sequence ID" value="AFC26312.1"/>
    <property type="molecule type" value="Genomic_DNA"/>
</dbReference>
<reference evidence="3 4" key="1">
    <citation type="journal article" date="2012" name="Stand. Genomic Sci.">
        <title>Complete genome sequencing and analysis of Saprospira grandis str. Lewin, a predatory marine bacterium.</title>
        <authorList>
            <person name="Saw J.H."/>
            <person name="Yuryev A."/>
            <person name="Kanbe M."/>
            <person name="Hou S."/>
            <person name="Young A.G."/>
            <person name="Aizawa S."/>
            <person name="Alam M."/>
        </authorList>
    </citation>
    <scope>NUCLEOTIDE SEQUENCE [LARGE SCALE GENOMIC DNA]</scope>
    <source>
        <strain evidence="3 4">Lewin</strain>
    </source>
</reference>
<evidence type="ECO:0000256" key="1">
    <source>
        <dbReference type="SAM" id="MobiDB-lite"/>
    </source>
</evidence>
<dbReference type="PROSITE" id="PS51257">
    <property type="entry name" value="PROKAR_LIPOPROTEIN"/>
    <property type="match status" value="1"/>
</dbReference>
<accession>H6L5R2</accession>